<name>M3IH39_CANMX</name>
<keyword evidence="3" id="KW-1185">Reference proteome</keyword>
<dbReference type="InterPro" id="IPR007074">
    <property type="entry name" value="LicD/FKTN/FKRP_NTP_transf"/>
</dbReference>
<protein>
    <recommendedName>
        <fullName evidence="1">LicD/FKTN/FKRP nucleotidyltransferase domain-containing protein</fullName>
    </recommendedName>
</protein>
<dbReference type="InterPro" id="IPR052942">
    <property type="entry name" value="LPS_cholinephosphotransferase"/>
</dbReference>
<accession>M3IH39</accession>
<dbReference type="GO" id="GO:0009100">
    <property type="term" value="P:glycoprotein metabolic process"/>
    <property type="evidence" value="ECO:0007669"/>
    <property type="project" value="UniProtKB-ARBA"/>
</dbReference>
<dbReference type="PANTHER" id="PTHR43404">
    <property type="entry name" value="LIPOPOLYSACCHARIDE CHOLINEPHOSPHOTRANSFERASE LICD"/>
    <property type="match status" value="1"/>
</dbReference>
<dbReference type="Proteomes" id="UP000011777">
    <property type="component" value="Unassembled WGS sequence"/>
</dbReference>
<dbReference type="Pfam" id="PF04991">
    <property type="entry name" value="LicD"/>
    <property type="match status" value="1"/>
</dbReference>
<dbReference type="eggNOG" id="ENOG502SD1A">
    <property type="taxonomic scope" value="Eukaryota"/>
</dbReference>
<feature type="domain" description="LicD/FKTN/FKRP nucleotidyltransferase" evidence="1">
    <location>
        <begin position="301"/>
        <end position="405"/>
    </location>
</feature>
<proteinExistence type="predicted"/>
<evidence type="ECO:0000259" key="1">
    <source>
        <dbReference type="Pfam" id="PF04991"/>
    </source>
</evidence>
<dbReference type="OrthoDB" id="444255at2759"/>
<dbReference type="STRING" id="1245528.M3IH39"/>
<reference evidence="2 3" key="1">
    <citation type="submission" date="2013-02" db="EMBL/GenBank/DDBJ databases">
        <title>Genome sequence of Candida maltosa Xu316, a potential industrial strain for xylitol and ethanol production.</title>
        <authorList>
            <person name="Yu J."/>
            <person name="Wang Q."/>
            <person name="Geng X."/>
            <person name="Bao W."/>
            <person name="He P."/>
            <person name="Cai J."/>
        </authorList>
    </citation>
    <scope>NUCLEOTIDE SEQUENCE [LARGE SCALE GENOMIC DNA]</scope>
    <source>
        <strain evidence="3">Xu316</strain>
    </source>
</reference>
<comment type="caution">
    <text evidence="2">The sequence shown here is derived from an EMBL/GenBank/DDBJ whole genome shotgun (WGS) entry which is preliminary data.</text>
</comment>
<evidence type="ECO:0000313" key="2">
    <source>
        <dbReference type="EMBL" id="EMG45591.1"/>
    </source>
</evidence>
<organism evidence="2 3">
    <name type="scientific">Candida maltosa (strain Xu316)</name>
    <name type="common">Yeast</name>
    <dbReference type="NCBI Taxonomy" id="1245528"/>
    <lineage>
        <taxon>Eukaryota</taxon>
        <taxon>Fungi</taxon>
        <taxon>Dikarya</taxon>
        <taxon>Ascomycota</taxon>
        <taxon>Saccharomycotina</taxon>
        <taxon>Pichiomycetes</taxon>
        <taxon>Debaryomycetaceae</taxon>
        <taxon>Candida/Lodderomyces clade</taxon>
        <taxon>Candida</taxon>
    </lineage>
</organism>
<dbReference type="HOGENOM" id="CLU_451986_0_0_1"/>
<dbReference type="EMBL" id="AOGT01002420">
    <property type="protein sequence ID" value="EMG45591.1"/>
    <property type="molecule type" value="Genomic_DNA"/>
</dbReference>
<dbReference type="AlphaFoldDB" id="M3IH39"/>
<gene>
    <name evidence="2" type="ORF">G210_4214</name>
</gene>
<dbReference type="OMA" id="GVNMPWD"/>
<dbReference type="PANTHER" id="PTHR43404:SF1">
    <property type="entry name" value="MNN4P"/>
    <property type="match status" value="1"/>
</dbReference>
<sequence length="544" mass="64274">MAVSFIKTTHMQLTTPLNQIKLQSEALQYHKENNFNPKKSLLNILHFLHNWDTDAIATGGDSEYGVYFHWDDWMPLPTNKLDHARLNNGVCDDQLIQFSSVSAHWLESLAAKKLRGMCHMFCQFPIPEKLILTTDSKFIEIPVVEKKRLNIQNNKNDDINDNNNDDDDDAVTTRDLIASMTTLNLHKSQFPYRDIPKLPHKLEIDPEDFKFNPREEITKLEYKLGNGTIDRQEYKHLKSLQYSNSIVDTTDRYFKYAWIFTDVYQGNSHHVAYPFFQRYISDRERQAVLHHMVRVWFQLMEAYGFQTWINYGSMLGWKFNGLNMPWDTDIDVQIPIAQLDKLAQVLNKTLVVENPRYGNARYWLEVSPTFVRQGNGKNHIDARFIDINSGLYIDISALSFEEQQQEEEEPLLRCKNYNYFSYDEISPIQSSFFEGASVYLPNNITGILNRKYPGALTDYTFKDFEFTNDMWVSQTNQDPNYLQDEYLIAKDSIARHKYLEQFGYDKVEEMEELPIYRKDPWDYYEDLINHGLDNDRWYIRKEIV</sequence>
<evidence type="ECO:0000313" key="3">
    <source>
        <dbReference type="Proteomes" id="UP000011777"/>
    </source>
</evidence>